<dbReference type="KEGG" id="plal:FXN65_11975"/>
<dbReference type="PANTHER" id="PTHR11079:SF161">
    <property type="entry name" value="CMP_DCMP-TYPE DEAMINASE DOMAIN-CONTAINING PROTEIN"/>
    <property type="match status" value="1"/>
</dbReference>
<gene>
    <name evidence="4" type="ORF">FXN65_11975</name>
</gene>
<keyword evidence="1" id="KW-0479">Metal-binding</keyword>
<reference evidence="4 5" key="1">
    <citation type="submission" date="2019-08" db="EMBL/GenBank/DDBJ databases">
        <title>Whole-genome Sequencing of e-waste polymer degrading bacterium Pseudomonas sp. strain PE08.</title>
        <authorList>
            <person name="Kirdat K."/>
            <person name="Debbarma P."/>
            <person name="Narawade N."/>
            <person name="Suyal D."/>
            <person name="Thorat V."/>
            <person name="Shouche Y."/>
            <person name="Goel R."/>
            <person name="Yadav A."/>
        </authorList>
    </citation>
    <scope>NUCLEOTIDE SEQUENCE [LARGE SCALE GENOMIC DNA]</scope>
    <source>
        <strain evidence="4 5">PE08</strain>
    </source>
</reference>
<dbReference type="PANTHER" id="PTHR11079">
    <property type="entry name" value="CYTOSINE DEAMINASE FAMILY MEMBER"/>
    <property type="match status" value="1"/>
</dbReference>
<dbReference type="InterPro" id="IPR016193">
    <property type="entry name" value="Cytidine_deaminase-like"/>
</dbReference>
<dbReference type="CDD" id="cd01285">
    <property type="entry name" value="nucleoside_deaminase"/>
    <property type="match status" value="1"/>
</dbReference>
<dbReference type="EMBL" id="CP043311">
    <property type="protein sequence ID" value="QEY62756.1"/>
    <property type="molecule type" value="Genomic_DNA"/>
</dbReference>
<dbReference type="GO" id="GO:0047974">
    <property type="term" value="F:guanosine deaminase activity"/>
    <property type="evidence" value="ECO:0007669"/>
    <property type="project" value="TreeGrafter"/>
</dbReference>
<evidence type="ECO:0000313" key="5">
    <source>
        <dbReference type="Proteomes" id="UP000327179"/>
    </source>
</evidence>
<dbReference type="InterPro" id="IPR016192">
    <property type="entry name" value="APOBEC/CMP_deaminase_Zn-bd"/>
</dbReference>
<proteinExistence type="predicted"/>
<keyword evidence="5" id="KW-1185">Reference proteome</keyword>
<dbReference type="PROSITE" id="PS00903">
    <property type="entry name" value="CYT_DCMP_DEAMINASES_1"/>
    <property type="match status" value="1"/>
</dbReference>
<accession>A0A5J6QPU0</accession>
<evidence type="ECO:0000259" key="3">
    <source>
        <dbReference type="PROSITE" id="PS51747"/>
    </source>
</evidence>
<protein>
    <submittedName>
        <fullName evidence="4">Nucleoside deaminase</fullName>
    </submittedName>
</protein>
<dbReference type="SUPFAM" id="SSF53927">
    <property type="entry name" value="Cytidine deaminase-like"/>
    <property type="match status" value="1"/>
</dbReference>
<dbReference type="AlphaFoldDB" id="A0A5J6QPU0"/>
<evidence type="ECO:0000256" key="1">
    <source>
        <dbReference type="ARBA" id="ARBA00022723"/>
    </source>
</evidence>
<dbReference type="Pfam" id="PF00383">
    <property type="entry name" value="dCMP_cyt_deam_1"/>
    <property type="match status" value="1"/>
</dbReference>
<dbReference type="GO" id="GO:0006152">
    <property type="term" value="P:purine nucleoside catabolic process"/>
    <property type="evidence" value="ECO:0007669"/>
    <property type="project" value="TreeGrafter"/>
</dbReference>
<dbReference type="InterPro" id="IPR002125">
    <property type="entry name" value="CMP_dCMP_dom"/>
</dbReference>
<dbReference type="Proteomes" id="UP000327179">
    <property type="component" value="Chromosome"/>
</dbReference>
<dbReference type="PROSITE" id="PS51747">
    <property type="entry name" value="CYT_DCMP_DEAMINASES_2"/>
    <property type="match status" value="1"/>
</dbReference>
<keyword evidence="2" id="KW-0862">Zinc</keyword>
<feature type="domain" description="CMP/dCMP-type deaminase" evidence="3">
    <location>
        <begin position="2"/>
        <end position="124"/>
    </location>
</feature>
<evidence type="ECO:0000256" key="2">
    <source>
        <dbReference type="ARBA" id="ARBA00022833"/>
    </source>
</evidence>
<organism evidence="4 5">
    <name type="scientific">Metapseudomonas lalkuanensis</name>
    <dbReference type="NCBI Taxonomy" id="2604832"/>
    <lineage>
        <taxon>Bacteria</taxon>
        <taxon>Pseudomonadati</taxon>
        <taxon>Pseudomonadota</taxon>
        <taxon>Gammaproteobacteria</taxon>
        <taxon>Pseudomonadales</taxon>
        <taxon>Pseudomonadaceae</taxon>
        <taxon>Metapseudomonas</taxon>
    </lineage>
</organism>
<dbReference type="Gene3D" id="3.40.140.10">
    <property type="entry name" value="Cytidine Deaminase, domain 2"/>
    <property type="match status" value="1"/>
</dbReference>
<dbReference type="RefSeq" id="WP_151133412.1">
    <property type="nucleotide sequence ID" value="NZ_CP043311.1"/>
</dbReference>
<dbReference type="GO" id="GO:0008270">
    <property type="term" value="F:zinc ion binding"/>
    <property type="evidence" value="ECO:0007669"/>
    <property type="project" value="InterPro"/>
</dbReference>
<name>A0A5J6QPU0_9GAMM</name>
<sequence>MSDDRNYLEQAVELARQNVEQGGRPFGALLVREGQVLARAVNEIHLTQDPTCHAELQAIRAASRQLGPRLDGCVIYASGQPCPMCLAAMHMCGVSRVVFAAANAVGEPFGLSTAAVYQQMALPLEAQKLDIQHLPQPAMSEVYARWQALHAAR</sequence>
<evidence type="ECO:0000313" key="4">
    <source>
        <dbReference type="EMBL" id="QEY62756.1"/>
    </source>
</evidence>